<sequence length="102" mass="10971">MTRTDALKAVIASLQDELAALKSFDIEALATATAEKEGRIGVLAARNDNPISAEERALAEEAMRLNETARVYVNLMSANVKQRLETLTGIKPVAYAPTRAVA</sequence>
<dbReference type="Proteomes" id="UP000033202">
    <property type="component" value="Unassembled WGS sequence"/>
</dbReference>
<gene>
    <name evidence="1" type="ORF">SCH01S_39_00640</name>
</gene>
<dbReference type="AlphaFoldDB" id="A0A0E9MQE9"/>
<name>A0A0E9MQE9_9SPHN</name>
<dbReference type="STRING" id="1219043.SCH01S_39_00640"/>
<evidence type="ECO:0008006" key="3">
    <source>
        <dbReference type="Google" id="ProtNLM"/>
    </source>
</evidence>
<keyword evidence="2" id="KW-1185">Reference proteome</keyword>
<reference evidence="1 2" key="1">
    <citation type="submission" date="2015-04" db="EMBL/GenBank/DDBJ databases">
        <title>Whole genome shotgun sequence of Sphingomonas changbaiensis NBRC 104936.</title>
        <authorList>
            <person name="Katano-Makiyama Y."/>
            <person name="Hosoyama A."/>
            <person name="Hashimoto M."/>
            <person name="Noguchi M."/>
            <person name="Tsuchikane K."/>
            <person name="Ohji S."/>
            <person name="Yamazoe A."/>
            <person name="Ichikawa N."/>
            <person name="Kimura A."/>
            <person name="Fujita N."/>
        </authorList>
    </citation>
    <scope>NUCLEOTIDE SEQUENCE [LARGE SCALE GENOMIC DNA]</scope>
    <source>
        <strain evidence="1 2">NBRC 104936</strain>
    </source>
</reference>
<evidence type="ECO:0000313" key="1">
    <source>
        <dbReference type="EMBL" id="GAO39779.1"/>
    </source>
</evidence>
<protein>
    <recommendedName>
        <fullName evidence="3">Flagellar protein FlgN</fullName>
    </recommendedName>
</protein>
<evidence type="ECO:0000313" key="2">
    <source>
        <dbReference type="Proteomes" id="UP000033202"/>
    </source>
</evidence>
<dbReference type="RefSeq" id="WP_157032884.1">
    <property type="nucleotide sequence ID" value="NZ_BBWU01000039.1"/>
</dbReference>
<comment type="caution">
    <text evidence="1">The sequence shown here is derived from an EMBL/GenBank/DDBJ whole genome shotgun (WGS) entry which is preliminary data.</text>
</comment>
<proteinExistence type="predicted"/>
<dbReference type="EMBL" id="BBWU01000039">
    <property type="protein sequence ID" value="GAO39779.1"/>
    <property type="molecule type" value="Genomic_DNA"/>
</dbReference>
<organism evidence="1 2">
    <name type="scientific">Sphingomonas changbaiensis NBRC 104936</name>
    <dbReference type="NCBI Taxonomy" id="1219043"/>
    <lineage>
        <taxon>Bacteria</taxon>
        <taxon>Pseudomonadati</taxon>
        <taxon>Pseudomonadota</taxon>
        <taxon>Alphaproteobacteria</taxon>
        <taxon>Sphingomonadales</taxon>
        <taxon>Sphingomonadaceae</taxon>
        <taxon>Sphingomonas</taxon>
    </lineage>
</organism>
<accession>A0A0E9MQE9</accession>
<dbReference type="OrthoDB" id="7572490at2"/>